<keyword evidence="2" id="KW-1185">Reference proteome</keyword>
<name>A0A4R2LGS9_9FIRM</name>
<evidence type="ECO:0008006" key="3">
    <source>
        <dbReference type="Google" id="ProtNLM"/>
    </source>
</evidence>
<evidence type="ECO:0000313" key="2">
    <source>
        <dbReference type="Proteomes" id="UP000295711"/>
    </source>
</evidence>
<dbReference type="Proteomes" id="UP000295711">
    <property type="component" value="Unassembled WGS sequence"/>
</dbReference>
<proteinExistence type="predicted"/>
<evidence type="ECO:0000313" key="1">
    <source>
        <dbReference type="EMBL" id="TCO85339.1"/>
    </source>
</evidence>
<gene>
    <name evidence="1" type="ORF">EV212_10360</name>
</gene>
<comment type="caution">
    <text evidence="1">The sequence shown here is derived from an EMBL/GenBank/DDBJ whole genome shotgun (WGS) entry which is preliminary data.</text>
</comment>
<accession>A0A4R2LGS9</accession>
<sequence>MSLNISNRYDDIINLPRPESKHPHMSNADRAKIFSPFAALKGHTETIRKKEILRVNKIDLSDEAAATLNEKLTLLEKGQMVTITYFFSDPGPDGAGGTAEGIYITLSGIIKRLDSISRILEIDNHKINFDDIADIRSDKFPT</sequence>
<dbReference type="EMBL" id="SLXA01000003">
    <property type="protein sequence ID" value="TCO85339.1"/>
    <property type="molecule type" value="Genomic_DNA"/>
</dbReference>
<dbReference type="AlphaFoldDB" id="A0A4R2LGS9"/>
<dbReference type="RefSeq" id="WP_132089486.1">
    <property type="nucleotide sequence ID" value="NZ_JANKAQ010000003.1"/>
</dbReference>
<reference evidence="1 2" key="1">
    <citation type="submission" date="2019-03" db="EMBL/GenBank/DDBJ databases">
        <title>Genomic Encyclopedia of Type Strains, Phase IV (KMG-IV): sequencing the most valuable type-strain genomes for metagenomic binning, comparative biology and taxonomic classification.</title>
        <authorList>
            <person name="Goeker M."/>
        </authorList>
    </citation>
    <scope>NUCLEOTIDE SEQUENCE [LARGE SCALE GENOMIC DNA]</scope>
    <source>
        <strain evidence="1 2">DSM 28559</strain>
    </source>
</reference>
<dbReference type="OrthoDB" id="361760at2"/>
<protein>
    <recommendedName>
        <fullName evidence="3">YolD-like protein</fullName>
    </recommendedName>
</protein>
<organism evidence="1 2">
    <name type="scientific">Frisingicoccus caecimuris</name>
    <dbReference type="NCBI Taxonomy" id="1796636"/>
    <lineage>
        <taxon>Bacteria</taxon>
        <taxon>Bacillati</taxon>
        <taxon>Bacillota</taxon>
        <taxon>Clostridia</taxon>
        <taxon>Lachnospirales</taxon>
        <taxon>Lachnospiraceae</taxon>
        <taxon>Frisingicoccus</taxon>
    </lineage>
</organism>